<evidence type="ECO:0000256" key="3">
    <source>
        <dbReference type="ARBA" id="ARBA00012027"/>
    </source>
</evidence>
<protein>
    <recommendedName>
        <fullName evidence="3">phospholipase D</fullName>
        <ecNumber evidence="3">3.1.4.4</ecNumber>
    </recommendedName>
</protein>
<evidence type="ECO:0000256" key="2">
    <source>
        <dbReference type="ARBA" id="ARBA00008664"/>
    </source>
</evidence>
<dbReference type="PANTHER" id="PTHR43856:SF1">
    <property type="entry name" value="MITOCHONDRIAL CARDIOLIPIN HYDROLASE"/>
    <property type="match status" value="1"/>
</dbReference>
<dbReference type="GO" id="GO:0016891">
    <property type="term" value="F:RNA endonuclease activity producing 5'-phosphomonoesters, hydrolytic mechanism"/>
    <property type="evidence" value="ECO:0007669"/>
    <property type="project" value="TreeGrafter"/>
</dbReference>
<gene>
    <name evidence="8" type="ORF">sL5_10810</name>
</gene>
<sequence length="99" mass="11071">MHSTCSNIEVYFTPGQDCIGVIVNILSNIKESILVQAYEFTSKPIVNGVIAAKRRGIDVQVILDKSQVKHKYSIPVVKELLSNEIPVWIDNKPAIAHKR</sequence>
<dbReference type="EMBL" id="BNGU01000072">
    <property type="protein sequence ID" value="GHM60088.1"/>
    <property type="molecule type" value="Genomic_DNA"/>
</dbReference>
<keyword evidence="6" id="KW-0443">Lipid metabolism</keyword>
<dbReference type="Pfam" id="PF13091">
    <property type="entry name" value="PLDc_2"/>
    <property type="match status" value="1"/>
</dbReference>
<comment type="similarity">
    <text evidence="2">Belongs to the phospholipase D family.</text>
</comment>
<name>A0A8J3HR51_9RICK</name>
<dbReference type="GO" id="GO:0004630">
    <property type="term" value="F:phospholipase D activity"/>
    <property type="evidence" value="ECO:0007669"/>
    <property type="project" value="UniProtKB-EC"/>
</dbReference>
<evidence type="ECO:0000313" key="8">
    <source>
        <dbReference type="EMBL" id="GHM60088.1"/>
    </source>
</evidence>
<keyword evidence="5" id="KW-0442">Lipid degradation</keyword>
<dbReference type="InterPro" id="IPR025202">
    <property type="entry name" value="PLD-like_dom"/>
</dbReference>
<evidence type="ECO:0000313" key="9">
    <source>
        <dbReference type="Proteomes" id="UP000637906"/>
    </source>
</evidence>
<evidence type="ECO:0000256" key="1">
    <source>
        <dbReference type="ARBA" id="ARBA00000798"/>
    </source>
</evidence>
<dbReference type="Proteomes" id="UP000637906">
    <property type="component" value="Unassembled WGS sequence"/>
</dbReference>
<dbReference type="GO" id="GO:0016042">
    <property type="term" value="P:lipid catabolic process"/>
    <property type="evidence" value="ECO:0007669"/>
    <property type="project" value="UniProtKB-KW"/>
</dbReference>
<comment type="catalytic activity">
    <reaction evidence="1">
        <text>a 1,2-diacyl-sn-glycero-3-phosphocholine + H2O = a 1,2-diacyl-sn-glycero-3-phosphate + choline + H(+)</text>
        <dbReference type="Rhea" id="RHEA:14445"/>
        <dbReference type="ChEBI" id="CHEBI:15354"/>
        <dbReference type="ChEBI" id="CHEBI:15377"/>
        <dbReference type="ChEBI" id="CHEBI:15378"/>
        <dbReference type="ChEBI" id="CHEBI:57643"/>
        <dbReference type="ChEBI" id="CHEBI:58608"/>
        <dbReference type="EC" id="3.1.4.4"/>
    </reaction>
</comment>
<feature type="domain" description="Phospholipase D-like" evidence="7">
    <location>
        <begin position="23"/>
        <end position="89"/>
    </location>
</feature>
<proteinExistence type="inferred from homology"/>
<dbReference type="SUPFAM" id="SSF56024">
    <property type="entry name" value="Phospholipase D/nuclease"/>
    <property type="match status" value="1"/>
</dbReference>
<evidence type="ECO:0000256" key="4">
    <source>
        <dbReference type="ARBA" id="ARBA00022801"/>
    </source>
</evidence>
<evidence type="ECO:0000259" key="7">
    <source>
        <dbReference type="Pfam" id="PF13091"/>
    </source>
</evidence>
<evidence type="ECO:0000256" key="6">
    <source>
        <dbReference type="ARBA" id="ARBA00023098"/>
    </source>
</evidence>
<keyword evidence="9" id="KW-1185">Reference proteome</keyword>
<dbReference type="EC" id="3.1.4.4" evidence="3"/>
<comment type="caution">
    <text evidence="8">The sequence shown here is derived from an EMBL/GenBank/DDBJ whole genome shotgun (WGS) entry which is preliminary data.</text>
</comment>
<dbReference type="PANTHER" id="PTHR43856">
    <property type="entry name" value="CARDIOLIPIN HYDROLASE"/>
    <property type="match status" value="1"/>
</dbReference>
<organism evidence="8 9">
    <name type="scientific">Candidatus Mesenet longicola</name>
    <dbReference type="NCBI Taxonomy" id="1892558"/>
    <lineage>
        <taxon>Bacteria</taxon>
        <taxon>Pseudomonadati</taxon>
        <taxon>Pseudomonadota</taxon>
        <taxon>Alphaproteobacteria</taxon>
        <taxon>Rickettsiales</taxon>
        <taxon>Anaplasmataceae</taxon>
        <taxon>Candidatus Mesenet</taxon>
    </lineage>
</organism>
<keyword evidence="4" id="KW-0378">Hydrolase</keyword>
<reference evidence="8 9" key="1">
    <citation type="journal article" date="2021" name="Microb. Ecol.">
        <title>Candidatus Mesenet longicola: Novel Endosymbionts of Brontispa longissima that Induce Cytoplasmic Incompatibility.</title>
        <authorList>
            <person name="Takano S."/>
            <person name="Gotoh Y."/>
            <person name="Hayashi T."/>
        </authorList>
    </citation>
    <scope>NUCLEOTIDE SEQUENCE [LARGE SCALE GENOMIC DNA]</scope>
    <source>
        <strain evidence="8">L5</strain>
    </source>
</reference>
<dbReference type="Gene3D" id="3.30.870.10">
    <property type="entry name" value="Endonuclease Chain A"/>
    <property type="match status" value="1"/>
</dbReference>
<accession>A0A8J3HR51</accession>
<evidence type="ECO:0000256" key="5">
    <source>
        <dbReference type="ARBA" id="ARBA00022963"/>
    </source>
</evidence>
<dbReference type="AlphaFoldDB" id="A0A8J3HR51"/>
<dbReference type="InterPro" id="IPR051406">
    <property type="entry name" value="PLD_domain"/>
</dbReference>